<reference evidence="1" key="1">
    <citation type="submission" date="2019-04" db="EMBL/GenBank/DDBJ databases">
        <title>Whole genome sequencing of cave bacteria.</title>
        <authorList>
            <person name="Gan H.M."/>
            <person name="Barton H."/>
            <person name="Savka M.A."/>
        </authorList>
    </citation>
    <scope>NUCLEOTIDE SEQUENCE [LARGE SCALE GENOMIC DNA]</scope>
    <source>
        <strain evidence="1">LC387</strain>
    </source>
</reference>
<organism evidence="1 2">
    <name type="scientific">Afipia massiliensis</name>
    <dbReference type="NCBI Taxonomy" id="211460"/>
    <lineage>
        <taxon>Bacteria</taxon>
        <taxon>Pseudomonadati</taxon>
        <taxon>Pseudomonadota</taxon>
        <taxon>Alphaproteobacteria</taxon>
        <taxon>Hyphomicrobiales</taxon>
        <taxon>Nitrobacteraceae</taxon>
        <taxon>Afipia</taxon>
    </lineage>
</organism>
<evidence type="ECO:0000313" key="1">
    <source>
        <dbReference type="EMBL" id="TKT70988.1"/>
    </source>
</evidence>
<dbReference type="Proteomes" id="UP000034832">
    <property type="component" value="Unassembled WGS sequence"/>
</dbReference>
<dbReference type="AlphaFoldDB" id="A0A4U6BPP5"/>
<comment type="caution">
    <text evidence="1">The sequence shown here is derived from an EMBL/GenBank/DDBJ whole genome shotgun (WGS) entry which is preliminary data.</text>
</comment>
<gene>
    <name evidence="1" type="ORF">YH63_005970</name>
</gene>
<sequence>MSAALDAREAPPKTAAIGSAQTLAELLAARGLDAANIVAIRNTLHTEDVSSDFRTLADVIAANALPMLDRMQDGPRIAHEAPVLSFAALDNGHARLTGFRRFLMRREGIVPTDIVYDYDAAHLLHAFIARAATPVFYDAFDEDGLDDLIGQLVVQWPQPLEQHIVDANDPRLIVAAGEPKLNHATR</sequence>
<dbReference type="RefSeq" id="WP_046828393.1">
    <property type="nucleotide sequence ID" value="NZ_LBIA02000001.1"/>
</dbReference>
<proteinExistence type="predicted"/>
<protein>
    <submittedName>
        <fullName evidence="1">Uncharacterized protein</fullName>
    </submittedName>
</protein>
<dbReference type="EMBL" id="LBIA02000001">
    <property type="protein sequence ID" value="TKT70988.1"/>
    <property type="molecule type" value="Genomic_DNA"/>
</dbReference>
<accession>A0A4U6BPP5</accession>
<dbReference type="OrthoDB" id="8264756at2"/>
<name>A0A4U6BPP5_9BRAD</name>
<evidence type="ECO:0000313" key="2">
    <source>
        <dbReference type="Proteomes" id="UP000034832"/>
    </source>
</evidence>
<dbReference type="STRING" id="211460.YH63_12955"/>
<keyword evidence="2" id="KW-1185">Reference proteome</keyword>